<dbReference type="RefSeq" id="WP_042212992.1">
    <property type="nucleotide sequence ID" value="NZ_CP009285.1"/>
</dbReference>
<evidence type="ECO:0000256" key="2">
    <source>
        <dbReference type="ARBA" id="ARBA00022692"/>
    </source>
</evidence>
<accession>A0A089LBP4</accession>
<sequence length="117" mass="12540">MNIALWIVQGIAAAGFVYSGWLKAFRYGQAKQSWGWVSDVPEALVIFIGAAELLGALGMILPYALNTVPVLTPVAAAALTVIVLGGAIFHIKRKEYREIGVNIVFIVLALIVAVGRF</sequence>
<dbReference type="HOGENOM" id="CLU_126433_0_1_9"/>
<evidence type="ECO:0000313" key="6">
    <source>
        <dbReference type="EMBL" id="AIQ58247.1"/>
    </source>
</evidence>
<dbReference type="InterPro" id="IPR032808">
    <property type="entry name" value="DoxX"/>
</dbReference>
<comment type="subcellular location">
    <subcellularLocation>
        <location evidence="1">Membrane</location>
        <topology evidence="1">Multi-pass membrane protein</topology>
    </subcellularLocation>
</comment>
<feature type="transmembrane region" description="Helical" evidence="5">
    <location>
        <begin position="96"/>
        <end position="115"/>
    </location>
</feature>
<organism evidence="6 7">
    <name type="scientific">Paenibacillus borealis</name>
    <dbReference type="NCBI Taxonomy" id="160799"/>
    <lineage>
        <taxon>Bacteria</taxon>
        <taxon>Bacillati</taxon>
        <taxon>Bacillota</taxon>
        <taxon>Bacilli</taxon>
        <taxon>Bacillales</taxon>
        <taxon>Paenibacillaceae</taxon>
        <taxon>Paenibacillus</taxon>
    </lineage>
</organism>
<dbReference type="Pfam" id="PF13564">
    <property type="entry name" value="DoxX_2"/>
    <property type="match status" value="1"/>
</dbReference>
<dbReference type="OrthoDB" id="3385086at2"/>
<evidence type="ECO:0000313" key="7">
    <source>
        <dbReference type="Proteomes" id="UP000029518"/>
    </source>
</evidence>
<protein>
    <submittedName>
        <fullName evidence="6">DoxX family protein</fullName>
    </submittedName>
</protein>
<feature type="transmembrane region" description="Helical" evidence="5">
    <location>
        <begin position="43"/>
        <end position="64"/>
    </location>
</feature>
<feature type="transmembrane region" description="Helical" evidence="5">
    <location>
        <begin position="70"/>
        <end position="89"/>
    </location>
</feature>
<dbReference type="Proteomes" id="UP000029518">
    <property type="component" value="Chromosome"/>
</dbReference>
<dbReference type="KEGG" id="pbd:PBOR_15885"/>
<keyword evidence="2 5" id="KW-0812">Transmembrane</keyword>
<gene>
    <name evidence="6" type="ORF">PBOR_15885</name>
</gene>
<dbReference type="AlphaFoldDB" id="A0A089LBP4"/>
<feature type="transmembrane region" description="Helical" evidence="5">
    <location>
        <begin position="6"/>
        <end position="22"/>
    </location>
</feature>
<proteinExistence type="predicted"/>
<reference evidence="6" key="1">
    <citation type="submission" date="2014-08" db="EMBL/GenBank/DDBJ databases">
        <title>Comparative genomics of the Paenibacillus odorifer group.</title>
        <authorList>
            <person name="den Bakker H.C."/>
            <person name="Tsai Y.-C.Y.-C."/>
            <person name="Martin N."/>
            <person name="Korlach J."/>
            <person name="Wiedmann M."/>
        </authorList>
    </citation>
    <scope>NUCLEOTIDE SEQUENCE [LARGE SCALE GENOMIC DNA]</scope>
    <source>
        <strain evidence="6">DSM 13188</strain>
    </source>
</reference>
<name>A0A089LBP4_PAEBO</name>
<dbReference type="EMBL" id="CP009285">
    <property type="protein sequence ID" value="AIQ58247.1"/>
    <property type="molecule type" value="Genomic_DNA"/>
</dbReference>
<evidence type="ECO:0000256" key="5">
    <source>
        <dbReference type="SAM" id="Phobius"/>
    </source>
</evidence>
<evidence type="ECO:0000256" key="3">
    <source>
        <dbReference type="ARBA" id="ARBA00022989"/>
    </source>
</evidence>
<keyword evidence="7" id="KW-1185">Reference proteome</keyword>
<keyword evidence="3 5" id="KW-1133">Transmembrane helix</keyword>
<keyword evidence="4 5" id="KW-0472">Membrane</keyword>
<dbReference type="GO" id="GO:0016020">
    <property type="term" value="C:membrane"/>
    <property type="evidence" value="ECO:0007669"/>
    <property type="project" value="UniProtKB-SubCell"/>
</dbReference>
<evidence type="ECO:0000256" key="1">
    <source>
        <dbReference type="ARBA" id="ARBA00004141"/>
    </source>
</evidence>
<evidence type="ECO:0000256" key="4">
    <source>
        <dbReference type="ARBA" id="ARBA00023136"/>
    </source>
</evidence>